<dbReference type="PANTHER" id="PTHR12320:SF1">
    <property type="entry name" value="PROTEIN PHOSPHATASE PTC7 HOMOLOG"/>
    <property type="match status" value="1"/>
</dbReference>
<dbReference type="Proteomes" id="UP000241769">
    <property type="component" value="Unassembled WGS sequence"/>
</dbReference>
<keyword evidence="4" id="KW-1185">Reference proteome</keyword>
<gene>
    <name evidence="3" type="ORF">PROFUN_00611</name>
</gene>
<comment type="catalytic activity">
    <reaction evidence="1">
        <text>O-phospho-L-threonyl-[protein] + H2O = L-threonyl-[protein] + phosphate</text>
        <dbReference type="Rhea" id="RHEA:47004"/>
        <dbReference type="Rhea" id="RHEA-COMP:11060"/>
        <dbReference type="Rhea" id="RHEA-COMP:11605"/>
        <dbReference type="ChEBI" id="CHEBI:15377"/>
        <dbReference type="ChEBI" id="CHEBI:30013"/>
        <dbReference type="ChEBI" id="CHEBI:43474"/>
        <dbReference type="ChEBI" id="CHEBI:61977"/>
        <dbReference type="EC" id="3.1.3.16"/>
    </reaction>
</comment>
<dbReference type="PANTHER" id="PTHR12320">
    <property type="entry name" value="PROTEIN PHOSPHATASE 2C"/>
    <property type="match status" value="1"/>
</dbReference>
<comment type="cofactor">
    <cofactor evidence="1">
        <name>Mg(2+)</name>
        <dbReference type="ChEBI" id="CHEBI:18420"/>
    </cofactor>
</comment>
<comment type="caution">
    <text evidence="3">The sequence shown here is derived from an EMBL/GenBank/DDBJ whole genome shotgun (WGS) entry which is preliminary data.</text>
</comment>
<comment type="cofactor">
    <cofactor evidence="1">
        <name>Mn(2+)</name>
        <dbReference type="ChEBI" id="CHEBI:29035"/>
    </cofactor>
</comment>
<dbReference type="SUPFAM" id="SSF81606">
    <property type="entry name" value="PP2C-like"/>
    <property type="match status" value="1"/>
</dbReference>
<dbReference type="AlphaFoldDB" id="A0A2P6NTZ9"/>
<comment type="similarity">
    <text evidence="1">Belongs to the PP2C family.</text>
</comment>
<proteinExistence type="inferred from homology"/>
<comment type="catalytic activity">
    <reaction evidence="1">
        <text>O-phospho-L-seryl-[protein] + H2O = L-seryl-[protein] + phosphate</text>
        <dbReference type="Rhea" id="RHEA:20629"/>
        <dbReference type="Rhea" id="RHEA-COMP:9863"/>
        <dbReference type="Rhea" id="RHEA-COMP:11604"/>
        <dbReference type="ChEBI" id="CHEBI:15377"/>
        <dbReference type="ChEBI" id="CHEBI:29999"/>
        <dbReference type="ChEBI" id="CHEBI:43474"/>
        <dbReference type="ChEBI" id="CHEBI:83421"/>
        <dbReference type="EC" id="3.1.3.16"/>
    </reaction>
</comment>
<dbReference type="EC" id="3.1.3.16" evidence="1"/>
<dbReference type="OrthoDB" id="60843at2759"/>
<protein>
    <recommendedName>
        <fullName evidence="1">Protein phosphatase</fullName>
        <ecNumber evidence="1">3.1.3.16</ecNumber>
    </recommendedName>
</protein>
<dbReference type="SMART" id="SM00332">
    <property type="entry name" value="PP2Cc"/>
    <property type="match status" value="1"/>
</dbReference>
<keyword evidence="1" id="KW-0479">Metal-binding</keyword>
<dbReference type="InterPro" id="IPR001932">
    <property type="entry name" value="PPM-type_phosphatase-like_dom"/>
</dbReference>
<dbReference type="GO" id="GO:0046872">
    <property type="term" value="F:metal ion binding"/>
    <property type="evidence" value="ECO:0007669"/>
    <property type="project" value="UniProtKB-UniRule"/>
</dbReference>
<feature type="domain" description="PPM-type phosphatase" evidence="2">
    <location>
        <begin position="51"/>
        <end position="332"/>
    </location>
</feature>
<dbReference type="GO" id="GO:0004722">
    <property type="term" value="F:protein serine/threonine phosphatase activity"/>
    <property type="evidence" value="ECO:0007669"/>
    <property type="project" value="UniProtKB-EC"/>
</dbReference>
<dbReference type="Gene3D" id="3.60.40.10">
    <property type="entry name" value="PPM-type phosphatase domain"/>
    <property type="match status" value="2"/>
</dbReference>
<evidence type="ECO:0000256" key="1">
    <source>
        <dbReference type="RuleBase" id="RU366020"/>
    </source>
</evidence>
<keyword evidence="1" id="KW-0904">Protein phosphatase</keyword>
<dbReference type="STRING" id="1890364.A0A2P6NTZ9"/>
<keyword evidence="1" id="KW-0378">Hydrolase</keyword>
<organism evidence="3 4">
    <name type="scientific">Planoprotostelium fungivorum</name>
    <dbReference type="NCBI Taxonomy" id="1890364"/>
    <lineage>
        <taxon>Eukaryota</taxon>
        <taxon>Amoebozoa</taxon>
        <taxon>Evosea</taxon>
        <taxon>Variosea</taxon>
        <taxon>Cavosteliida</taxon>
        <taxon>Cavosteliaceae</taxon>
        <taxon>Planoprotostelium</taxon>
    </lineage>
</organism>
<keyword evidence="1" id="KW-0460">Magnesium</keyword>
<name>A0A2P6NTZ9_9EUKA</name>
<accession>A0A2P6NTZ9</accession>
<evidence type="ECO:0000259" key="2">
    <source>
        <dbReference type="PROSITE" id="PS51746"/>
    </source>
</evidence>
<reference evidence="3 4" key="1">
    <citation type="journal article" date="2018" name="Genome Biol. Evol.">
        <title>Multiple Roots of Fruiting Body Formation in Amoebozoa.</title>
        <authorList>
            <person name="Hillmann F."/>
            <person name="Forbes G."/>
            <person name="Novohradska S."/>
            <person name="Ferling I."/>
            <person name="Riege K."/>
            <person name="Groth M."/>
            <person name="Westermann M."/>
            <person name="Marz M."/>
            <person name="Spaller T."/>
            <person name="Winckler T."/>
            <person name="Schaap P."/>
            <person name="Glockner G."/>
        </authorList>
    </citation>
    <scope>NUCLEOTIDE SEQUENCE [LARGE SCALE GENOMIC DNA]</scope>
    <source>
        <strain evidence="3 4">Jena</strain>
    </source>
</reference>
<dbReference type="InParanoid" id="A0A2P6NTZ9"/>
<sequence>MRGIGLLNNIKPSYKIGVTLSAMVVGAALTVKMTPNARAMSTIAKSPVRLLTHSSAVPHPEKAYKGGFFVSDNGLAIGVADGVGGWATQGVDPSKYSKSLMKWAKDKADQPITDNFTPQALMQYAYDKCKGILGSSTACILVLKSEESKLDSANLGDSGFMVIREGRVIYRSMEQVKGFNFPYQLGAGSPDLPKDAFKISTAVQYGDFVVVGSDGLFDNMYNEEILHTLEKGIAQAIGAEEPKQCYTITHGRRPSIENTAPSSTLMSADNLEKIEKAMRSNQFNLAEVIAKQAMQNGHSETLVTPFAKSARENGYRFSGGKLDDVTVLVSMIAPPKVKSSL</sequence>
<evidence type="ECO:0000313" key="3">
    <source>
        <dbReference type="EMBL" id="PRP87400.1"/>
    </source>
</evidence>
<dbReference type="EMBL" id="MDYQ01000020">
    <property type="protein sequence ID" value="PRP87400.1"/>
    <property type="molecule type" value="Genomic_DNA"/>
</dbReference>
<dbReference type="InterPro" id="IPR036457">
    <property type="entry name" value="PPM-type-like_dom_sf"/>
</dbReference>
<dbReference type="InterPro" id="IPR039123">
    <property type="entry name" value="PPTC7"/>
</dbReference>
<dbReference type="PROSITE" id="PS51746">
    <property type="entry name" value="PPM_2"/>
    <property type="match status" value="1"/>
</dbReference>
<keyword evidence="1" id="KW-0464">Manganese</keyword>
<evidence type="ECO:0000313" key="4">
    <source>
        <dbReference type="Proteomes" id="UP000241769"/>
    </source>
</evidence>